<dbReference type="SMART" id="SM00551">
    <property type="entry name" value="ZnF_TAZ"/>
    <property type="match status" value="1"/>
</dbReference>
<dbReference type="FunFam" id="1.25.40.420:FF:000012">
    <property type="entry name" value="BTB/POZ and TAZ domain-containing protein 2"/>
    <property type="match status" value="1"/>
</dbReference>
<feature type="domain" description="TAZ-type" evidence="7">
    <location>
        <begin position="233"/>
        <end position="332"/>
    </location>
</feature>
<dbReference type="InterPro" id="IPR000210">
    <property type="entry name" value="BTB/POZ_dom"/>
</dbReference>
<dbReference type="GO" id="GO:0042542">
    <property type="term" value="P:response to hydrogen peroxide"/>
    <property type="evidence" value="ECO:0007669"/>
    <property type="project" value="UniProtKB-ARBA"/>
</dbReference>
<evidence type="ECO:0000256" key="2">
    <source>
        <dbReference type="ARBA" id="ARBA00022723"/>
    </source>
</evidence>
<evidence type="ECO:0000256" key="1">
    <source>
        <dbReference type="ARBA" id="ARBA00004906"/>
    </source>
</evidence>
<dbReference type="Gene3D" id="1.20.1020.10">
    <property type="entry name" value="TAZ domain"/>
    <property type="match status" value="1"/>
</dbReference>
<comment type="pathway">
    <text evidence="1">Protein modification; protein ubiquitination.</text>
</comment>
<feature type="domain" description="BTB" evidence="6">
    <location>
        <begin position="59"/>
        <end position="127"/>
    </location>
</feature>
<keyword evidence="5" id="KW-0862">Zinc</keyword>
<evidence type="ECO:0000313" key="8">
    <source>
        <dbReference type="RefSeq" id="XP_016441815.1"/>
    </source>
</evidence>
<dbReference type="GO" id="GO:0008270">
    <property type="term" value="F:zinc ion binding"/>
    <property type="evidence" value="ECO:0007669"/>
    <property type="project" value="UniProtKB-KW"/>
</dbReference>
<dbReference type="PaxDb" id="4097-A0A1S3XPE3"/>
<proteinExistence type="predicted"/>
<evidence type="ECO:0000256" key="3">
    <source>
        <dbReference type="ARBA" id="ARBA00022771"/>
    </source>
</evidence>
<dbReference type="RefSeq" id="XP_016441815.1">
    <property type="nucleotide sequence ID" value="XM_016586329.1"/>
</dbReference>
<dbReference type="AlphaFoldDB" id="A0A1S3XPE3"/>
<evidence type="ECO:0000256" key="4">
    <source>
        <dbReference type="ARBA" id="ARBA00022786"/>
    </source>
</evidence>
<dbReference type="Pfam" id="PF00651">
    <property type="entry name" value="BTB"/>
    <property type="match status" value="1"/>
</dbReference>
<dbReference type="GO" id="GO:0009725">
    <property type="term" value="P:response to hormone"/>
    <property type="evidence" value="ECO:0007669"/>
    <property type="project" value="UniProtKB-ARBA"/>
</dbReference>
<dbReference type="PANTHER" id="PTHR46287:SF11">
    <property type="entry name" value="BTB_POZ AND TAZ DOMAIN-CONTAINING PROTEIN 4"/>
    <property type="match status" value="1"/>
</dbReference>
<dbReference type="OMA" id="LICHRFI"/>
<dbReference type="PANTHER" id="PTHR46287">
    <property type="entry name" value="BTB/POZ AND TAZ DOMAIN-CONTAINING PROTEIN 3-RELATED"/>
    <property type="match status" value="1"/>
</dbReference>
<dbReference type="GO" id="GO:0006355">
    <property type="term" value="P:regulation of DNA-templated transcription"/>
    <property type="evidence" value="ECO:0007669"/>
    <property type="project" value="UniProtKB-ARBA"/>
</dbReference>
<evidence type="ECO:0000313" key="9">
    <source>
        <dbReference type="RefSeq" id="XP_016441821.1"/>
    </source>
</evidence>
<dbReference type="KEGG" id="nta:107767351"/>
<dbReference type="InterPro" id="IPR011333">
    <property type="entry name" value="SKP1/BTB/POZ_sf"/>
</dbReference>
<dbReference type="Pfam" id="PF02135">
    <property type="entry name" value="zf-TAZ"/>
    <property type="match status" value="1"/>
</dbReference>
<evidence type="ECO:0000259" key="6">
    <source>
        <dbReference type="PROSITE" id="PS50097"/>
    </source>
</evidence>
<sequence length="371" mass="43438">MDRRNEEFPCERTVPNPPPLPTNLYESRFISPMRRRRHCSIFSATKNTWDCLFDEGYRADLSINTDNGGIIYAHATILGMSSPVFRSMLNSKQSRGHRRSISIRGVPPESVQVFIRFLYSSSYEEDKMQEHALNLLMLSHAYVVPHLKRECERQLLERGLITTDNVVDIFQLALLCDAPRLSLFCHRFMLKHFKAISSSQGWEAMKKSHPVLEKQIFKSVTDEDIRKKERMRKINERKVYMQLYEAMEALVHICKDGCRTIGPCDKVLKKDQTPCKYSACKGLELLIRHFAGCKMRVYGGCKNCKRMWQVLELHSRLCADSDFCRVPLCRNFKQRRRRQKKKDEIKWRILVRKIVRSKSISGMPFFSLESS</sequence>
<keyword evidence="2" id="KW-0479">Metal-binding</keyword>
<keyword evidence="4" id="KW-0833">Ubl conjugation pathway</keyword>
<evidence type="ECO:0000259" key="7">
    <source>
        <dbReference type="PROSITE" id="PS50134"/>
    </source>
</evidence>
<dbReference type="PROSITE" id="PS50097">
    <property type="entry name" value="BTB"/>
    <property type="match status" value="1"/>
</dbReference>
<dbReference type="GO" id="GO:0005516">
    <property type="term" value="F:calmodulin binding"/>
    <property type="evidence" value="ECO:0007669"/>
    <property type="project" value="UniProtKB-ARBA"/>
</dbReference>
<dbReference type="GO" id="GO:0009751">
    <property type="term" value="P:response to salicylic acid"/>
    <property type="evidence" value="ECO:0007669"/>
    <property type="project" value="UniProtKB-ARBA"/>
</dbReference>
<dbReference type="SMART" id="SM00225">
    <property type="entry name" value="BTB"/>
    <property type="match status" value="1"/>
</dbReference>
<organism evidence="8">
    <name type="scientific">Nicotiana tabacum</name>
    <name type="common">Common tobacco</name>
    <dbReference type="NCBI Taxonomy" id="4097"/>
    <lineage>
        <taxon>Eukaryota</taxon>
        <taxon>Viridiplantae</taxon>
        <taxon>Streptophyta</taxon>
        <taxon>Embryophyta</taxon>
        <taxon>Tracheophyta</taxon>
        <taxon>Spermatophyta</taxon>
        <taxon>Magnoliopsida</taxon>
        <taxon>eudicotyledons</taxon>
        <taxon>Gunneridae</taxon>
        <taxon>Pentapetalae</taxon>
        <taxon>asterids</taxon>
        <taxon>lamiids</taxon>
        <taxon>Solanales</taxon>
        <taxon>Solanaceae</taxon>
        <taxon>Nicotianoideae</taxon>
        <taxon>Nicotianeae</taxon>
        <taxon>Nicotiana</taxon>
    </lineage>
</organism>
<dbReference type="SUPFAM" id="SSF54695">
    <property type="entry name" value="POZ domain"/>
    <property type="match status" value="1"/>
</dbReference>
<dbReference type="Gene3D" id="1.25.40.420">
    <property type="match status" value="1"/>
</dbReference>
<accession>A0A1S3XPE3</accession>
<evidence type="ECO:0000256" key="5">
    <source>
        <dbReference type="ARBA" id="ARBA00022833"/>
    </source>
</evidence>
<reference evidence="8 9" key="1">
    <citation type="submission" date="2025-04" db="UniProtKB">
        <authorList>
            <consortium name="RefSeq"/>
        </authorList>
    </citation>
    <scope>IDENTIFICATION</scope>
</reference>
<dbReference type="SUPFAM" id="SSF57933">
    <property type="entry name" value="TAZ domain"/>
    <property type="match status" value="1"/>
</dbReference>
<dbReference type="PROSITE" id="PS50134">
    <property type="entry name" value="ZF_TAZ"/>
    <property type="match status" value="1"/>
</dbReference>
<dbReference type="InterPro" id="IPR000197">
    <property type="entry name" value="Znf_TAZ"/>
</dbReference>
<name>A0A1S3XPE3_TOBAC</name>
<protein>
    <submittedName>
        <fullName evidence="8 9">BTB/POZ and TAZ domain-containing protein 4</fullName>
    </submittedName>
</protein>
<dbReference type="InterPro" id="IPR035898">
    <property type="entry name" value="TAZ_dom_sf"/>
</dbReference>
<dbReference type="FunFam" id="1.20.1020.10:FF:000004">
    <property type="entry name" value="BTB/POZ and TAZ domain-containing protein 2"/>
    <property type="match status" value="1"/>
</dbReference>
<dbReference type="RefSeq" id="XP_016441821.1">
    <property type="nucleotide sequence ID" value="XM_016586335.1"/>
</dbReference>
<dbReference type="Gene3D" id="3.30.710.10">
    <property type="entry name" value="Potassium Channel Kv1.1, Chain A"/>
    <property type="match status" value="1"/>
</dbReference>
<gene>
    <name evidence="8 9" type="primary">LOC107767351</name>
</gene>
<dbReference type="STRING" id="4097.A0A1S3XPE3"/>
<keyword evidence="3" id="KW-0863">Zinc-finger</keyword>
<dbReference type="SMR" id="A0A1S3XPE3"/>
<dbReference type="OrthoDB" id="6359816at2759"/>
<dbReference type="InterPro" id="IPR044513">
    <property type="entry name" value="BT1/2/3/4/5"/>
</dbReference>